<name>A0AAE0NG22_9PEZI</name>
<dbReference type="InterPro" id="IPR027417">
    <property type="entry name" value="P-loop_NTPase"/>
</dbReference>
<sequence length="363" mass="42170">MNLKLRFLWIHDIPGAGKTVLASHLIECIGKVCQSNPRKGKPVPHVYYYFYHARDQDETEHLLRWILDQLCCHLGKIPSPIYELYRQGQQPTISNLLFCVEEALEELETVFLVVDAVDESFPREKLLQVLHSFATEERFGKIQLLATSREYNDIHTMLADASAPLSISNPLVTHDIKKYVASILRSDKRFKSWPKTPRLVKKVEATLAKGVKGMFRWAVCQLEVLRRQRGVDGIRNALRDLPPTLDETYCRIFSSIEREDWTFLRHILRWIIFHNIIHWNDKTEEYDIEKYLAVTHILQSYSVCYKAEPMLYNRDALLEVCGCLITLTSDSSQDDGKSSQDDGNWNRDDGVQLAHYTVKEFLN</sequence>
<reference evidence="3" key="2">
    <citation type="submission" date="2023-06" db="EMBL/GenBank/DDBJ databases">
        <authorList>
            <consortium name="Lawrence Berkeley National Laboratory"/>
            <person name="Haridas S."/>
            <person name="Hensen N."/>
            <person name="Bonometti L."/>
            <person name="Westerberg I."/>
            <person name="Brannstrom I.O."/>
            <person name="Guillou S."/>
            <person name="Cros-Aarteil S."/>
            <person name="Calhoun S."/>
            <person name="Kuo A."/>
            <person name="Mondo S."/>
            <person name="Pangilinan J."/>
            <person name="Riley R."/>
            <person name="LaButti K."/>
            <person name="Andreopoulos B."/>
            <person name="Lipzen A."/>
            <person name="Chen C."/>
            <person name="Yanf M."/>
            <person name="Daum C."/>
            <person name="Ng V."/>
            <person name="Clum A."/>
            <person name="Steindorff A."/>
            <person name="Ohm R."/>
            <person name="Martin F."/>
            <person name="Silar P."/>
            <person name="Natvig D."/>
            <person name="Lalanne C."/>
            <person name="Gautier V."/>
            <person name="Ament-velasquez S.L."/>
            <person name="Kruys A."/>
            <person name="Hutchinson M.I."/>
            <person name="Powell A.J."/>
            <person name="Barry K."/>
            <person name="Miller A.N."/>
            <person name="Grigoriev I.V."/>
            <person name="Debuchy R."/>
            <person name="Gladieux P."/>
            <person name="Thoren M.H."/>
            <person name="Johannesson H."/>
        </authorList>
    </citation>
    <scope>NUCLEOTIDE SEQUENCE</scope>
    <source>
        <strain evidence="3">CBS 232.78</strain>
    </source>
</reference>
<keyword evidence="4" id="KW-1185">Reference proteome</keyword>
<keyword evidence="1" id="KW-0677">Repeat</keyword>
<dbReference type="Gene3D" id="3.40.50.300">
    <property type="entry name" value="P-loop containing nucleotide triphosphate hydrolases"/>
    <property type="match status" value="1"/>
</dbReference>
<feature type="domain" description="Nephrocystin 3-like N-terminal" evidence="2">
    <location>
        <begin position="6"/>
        <end position="149"/>
    </location>
</feature>
<dbReference type="PANTHER" id="PTHR10039:SF16">
    <property type="entry name" value="GPI INOSITOL-DEACYLASE"/>
    <property type="match status" value="1"/>
</dbReference>
<accession>A0AAE0NG22</accession>
<organism evidence="3 4">
    <name type="scientific">Podospora didyma</name>
    <dbReference type="NCBI Taxonomy" id="330526"/>
    <lineage>
        <taxon>Eukaryota</taxon>
        <taxon>Fungi</taxon>
        <taxon>Dikarya</taxon>
        <taxon>Ascomycota</taxon>
        <taxon>Pezizomycotina</taxon>
        <taxon>Sordariomycetes</taxon>
        <taxon>Sordariomycetidae</taxon>
        <taxon>Sordariales</taxon>
        <taxon>Podosporaceae</taxon>
        <taxon>Podospora</taxon>
    </lineage>
</organism>
<dbReference type="PANTHER" id="PTHR10039">
    <property type="entry name" value="AMELOGENIN"/>
    <property type="match status" value="1"/>
</dbReference>
<gene>
    <name evidence="3" type="ORF">B0H63DRAFT_450203</name>
</gene>
<dbReference type="SUPFAM" id="SSF52540">
    <property type="entry name" value="P-loop containing nucleoside triphosphate hydrolases"/>
    <property type="match status" value="1"/>
</dbReference>
<comment type="caution">
    <text evidence="3">The sequence shown here is derived from an EMBL/GenBank/DDBJ whole genome shotgun (WGS) entry which is preliminary data.</text>
</comment>
<evidence type="ECO:0000259" key="2">
    <source>
        <dbReference type="Pfam" id="PF24883"/>
    </source>
</evidence>
<proteinExistence type="predicted"/>
<reference evidence="3" key="1">
    <citation type="journal article" date="2023" name="Mol. Phylogenet. Evol.">
        <title>Genome-scale phylogeny and comparative genomics of the fungal order Sordariales.</title>
        <authorList>
            <person name="Hensen N."/>
            <person name="Bonometti L."/>
            <person name="Westerberg I."/>
            <person name="Brannstrom I.O."/>
            <person name="Guillou S."/>
            <person name="Cros-Aarteil S."/>
            <person name="Calhoun S."/>
            <person name="Haridas S."/>
            <person name="Kuo A."/>
            <person name="Mondo S."/>
            <person name="Pangilinan J."/>
            <person name="Riley R."/>
            <person name="LaButti K."/>
            <person name="Andreopoulos B."/>
            <person name="Lipzen A."/>
            <person name="Chen C."/>
            <person name="Yan M."/>
            <person name="Daum C."/>
            <person name="Ng V."/>
            <person name="Clum A."/>
            <person name="Steindorff A."/>
            <person name="Ohm R.A."/>
            <person name="Martin F."/>
            <person name="Silar P."/>
            <person name="Natvig D.O."/>
            <person name="Lalanne C."/>
            <person name="Gautier V."/>
            <person name="Ament-Velasquez S.L."/>
            <person name="Kruys A."/>
            <person name="Hutchinson M.I."/>
            <person name="Powell A.J."/>
            <person name="Barry K."/>
            <person name="Miller A.N."/>
            <person name="Grigoriev I.V."/>
            <person name="Debuchy R."/>
            <person name="Gladieux P."/>
            <person name="Hiltunen Thoren M."/>
            <person name="Johannesson H."/>
        </authorList>
    </citation>
    <scope>NUCLEOTIDE SEQUENCE</scope>
    <source>
        <strain evidence="3">CBS 232.78</strain>
    </source>
</reference>
<dbReference type="Pfam" id="PF24883">
    <property type="entry name" value="NPHP3_N"/>
    <property type="match status" value="1"/>
</dbReference>
<evidence type="ECO:0000313" key="4">
    <source>
        <dbReference type="Proteomes" id="UP001285441"/>
    </source>
</evidence>
<dbReference type="EMBL" id="JAULSW010000005">
    <property type="protein sequence ID" value="KAK3380805.1"/>
    <property type="molecule type" value="Genomic_DNA"/>
</dbReference>
<dbReference type="Proteomes" id="UP001285441">
    <property type="component" value="Unassembled WGS sequence"/>
</dbReference>
<dbReference type="InterPro" id="IPR056884">
    <property type="entry name" value="NPHP3-like_N"/>
</dbReference>
<evidence type="ECO:0000313" key="3">
    <source>
        <dbReference type="EMBL" id="KAK3380805.1"/>
    </source>
</evidence>
<dbReference type="AlphaFoldDB" id="A0AAE0NG22"/>
<protein>
    <recommendedName>
        <fullName evidence="2">Nephrocystin 3-like N-terminal domain-containing protein</fullName>
    </recommendedName>
</protein>
<evidence type="ECO:0000256" key="1">
    <source>
        <dbReference type="ARBA" id="ARBA00022737"/>
    </source>
</evidence>